<feature type="domain" description="Flagellar hook-associated protein 2 N-terminal" evidence="6">
    <location>
        <begin position="10"/>
        <end position="105"/>
    </location>
</feature>
<evidence type="ECO:0000313" key="8">
    <source>
        <dbReference type="EMBL" id="SET09665.1"/>
    </source>
</evidence>
<dbReference type="EMBL" id="FOHE01000005">
    <property type="protein sequence ID" value="SET09665.1"/>
    <property type="molecule type" value="Genomic_DNA"/>
</dbReference>
<keyword evidence="8" id="KW-0969">Cilium</keyword>
<dbReference type="GO" id="GO:0071973">
    <property type="term" value="P:bacterial-type flagellum-dependent cell motility"/>
    <property type="evidence" value="ECO:0007669"/>
    <property type="project" value="TreeGrafter"/>
</dbReference>
<dbReference type="InterPro" id="IPR040026">
    <property type="entry name" value="FliD"/>
</dbReference>
<evidence type="ECO:0000256" key="3">
    <source>
        <dbReference type="ARBA" id="ARBA00023054"/>
    </source>
</evidence>
<evidence type="ECO:0000256" key="1">
    <source>
        <dbReference type="ARBA" id="ARBA00009764"/>
    </source>
</evidence>
<accession>A0A1I0BRS4</accession>
<keyword evidence="4 5" id="KW-0975">Bacterial flagellum</keyword>
<dbReference type="AlphaFoldDB" id="A0A1I0BRS4"/>
<organism evidence="8 9">
    <name type="scientific">Oceanobacillus limi</name>
    <dbReference type="NCBI Taxonomy" id="930131"/>
    <lineage>
        <taxon>Bacteria</taxon>
        <taxon>Bacillati</taxon>
        <taxon>Bacillota</taxon>
        <taxon>Bacilli</taxon>
        <taxon>Bacillales</taxon>
        <taxon>Bacillaceae</taxon>
        <taxon>Oceanobacillus</taxon>
    </lineage>
</organism>
<keyword evidence="9" id="KW-1185">Reference proteome</keyword>
<dbReference type="RefSeq" id="WP_090868447.1">
    <property type="nucleotide sequence ID" value="NZ_FOHE01000005.1"/>
</dbReference>
<proteinExistence type="inferred from homology"/>
<evidence type="ECO:0000256" key="2">
    <source>
        <dbReference type="ARBA" id="ARBA00011255"/>
    </source>
</evidence>
<dbReference type="InterPro" id="IPR010809">
    <property type="entry name" value="FliD_C"/>
</dbReference>
<keyword evidence="3" id="KW-0175">Coiled coil</keyword>
<dbReference type="GO" id="GO:0009421">
    <property type="term" value="C:bacterial-type flagellum filament cap"/>
    <property type="evidence" value="ECO:0007669"/>
    <property type="project" value="InterPro"/>
</dbReference>
<dbReference type="OrthoDB" id="9776025at2"/>
<dbReference type="GO" id="GO:0009424">
    <property type="term" value="C:bacterial-type flagellum hook"/>
    <property type="evidence" value="ECO:0007669"/>
    <property type="project" value="UniProtKB-UniRule"/>
</dbReference>
<sequence>MSMRVGGLASGMDIDSLVSQLMAAERKPLEKMEQDQSLLEWKRDGYREIYQKMDEFDKLIFDMKMSPTYKSKAVSSTNEGAITGTASTSAQNGSYNIQVDSLASSAINIGDKLADDVDPDAAFNYNGSQISIFTYDESLGEMTESEIDVTTDDSLNDILKKITDEDNNVKAFFDSTSRRVIMETTRTGDYNSTTEFSGNEIGFETGTGSFFDNIGLGLEGESGGTNATFRYNNSDVVMESKTNSYNLNGITLDFKNTGSASLTVDNNVDAAYDKIKGFVDKYNEIVEAINGSQQEKKNYDYKPLTSEQKEEMSEEEIELWEEKAKSGILRGETALTSGLYSMRNDWYSKVETGGNITSLTQVGINTSANYLDGGKLEINEKELKDALREDPEGVMKLFSNSTEDKEDPSRGLVNRLEDSLDRAMAGIENKAGKSTSTLENYSLGKRLKELSTRMYDFEQRMMQVENRYWKQFSQMEQAISRMNQQSAQLMGQFGGGMM</sequence>
<dbReference type="PANTHER" id="PTHR30288">
    <property type="entry name" value="FLAGELLAR CAP/ASSEMBLY PROTEIN FLID"/>
    <property type="match status" value="1"/>
</dbReference>
<evidence type="ECO:0000313" key="9">
    <source>
        <dbReference type="Proteomes" id="UP000198618"/>
    </source>
</evidence>
<keyword evidence="8" id="KW-0282">Flagellum</keyword>
<dbReference type="Proteomes" id="UP000198618">
    <property type="component" value="Unassembled WGS sequence"/>
</dbReference>
<comment type="subcellular location">
    <subcellularLocation>
        <location evidence="5">Secreted</location>
    </subcellularLocation>
    <subcellularLocation>
        <location evidence="5">Bacterial flagellum</location>
    </subcellularLocation>
</comment>
<dbReference type="GO" id="GO:0005576">
    <property type="term" value="C:extracellular region"/>
    <property type="evidence" value="ECO:0007669"/>
    <property type="project" value="UniProtKB-SubCell"/>
</dbReference>
<reference evidence="8 9" key="1">
    <citation type="submission" date="2016-10" db="EMBL/GenBank/DDBJ databases">
        <authorList>
            <person name="de Groot N.N."/>
        </authorList>
    </citation>
    <scope>NUCLEOTIDE SEQUENCE [LARGE SCALE GENOMIC DNA]</scope>
    <source>
        <strain evidence="8 9">IBRC-M 10780</strain>
    </source>
</reference>
<dbReference type="GO" id="GO:0007155">
    <property type="term" value="P:cell adhesion"/>
    <property type="evidence" value="ECO:0007669"/>
    <property type="project" value="InterPro"/>
</dbReference>
<dbReference type="InterPro" id="IPR003481">
    <property type="entry name" value="FliD_N"/>
</dbReference>
<comment type="similarity">
    <text evidence="1 5">Belongs to the FliD family.</text>
</comment>
<keyword evidence="5" id="KW-0964">Secreted</keyword>
<feature type="domain" description="Flagellar hook-associated protein 2 C-terminal" evidence="7">
    <location>
        <begin position="224"/>
        <end position="484"/>
    </location>
</feature>
<evidence type="ECO:0000256" key="5">
    <source>
        <dbReference type="RuleBase" id="RU362066"/>
    </source>
</evidence>
<name>A0A1I0BRS4_9BACI</name>
<dbReference type="STRING" id="930131.SAMN05216389_105149"/>
<dbReference type="NCBIfam" id="NF005833">
    <property type="entry name" value="PRK07737.1"/>
    <property type="match status" value="1"/>
</dbReference>
<evidence type="ECO:0000259" key="6">
    <source>
        <dbReference type="Pfam" id="PF02465"/>
    </source>
</evidence>
<dbReference type="PANTHER" id="PTHR30288:SF0">
    <property type="entry name" value="FLAGELLAR HOOK-ASSOCIATED PROTEIN 2"/>
    <property type="match status" value="1"/>
</dbReference>
<evidence type="ECO:0000256" key="4">
    <source>
        <dbReference type="ARBA" id="ARBA00023143"/>
    </source>
</evidence>
<comment type="subunit">
    <text evidence="2 5">Homopentamer.</text>
</comment>
<protein>
    <recommendedName>
        <fullName evidence="5">Flagellar hook-associated protein 2</fullName>
        <shortName evidence="5">HAP2</shortName>
    </recommendedName>
    <alternativeName>
        <fullName evidence="5">Flagellar cap protein</fullName>
    </alternativeName>
</protein>
<dbReference type="Pfam" id="PF07195">
    <property type="entry name" value="FliD_C"/>
    <property type="match status" value="1"/>
</dbReference>
<gene>
    <name evidence="8" type="ORF">SAMN05216389_105149</name>
</gene>
<keyword evidence="8" id="KW-0966">Cell projection</keyword>
<comment type="function">
    <text evidence="5">Required for morphogenesis and for the elongation of the flagellar filament by facilitating polymerization of the flagellin monomers at the tip of growing filament. Forms a capping structure, which prevents flagellin subunits (transported through the central channel of the flagellum) from leaking out without polymerization at the distal end.</text>
</comment>
<evidence type="ECO:0000259" key="7">
    <source>
        <dbReference type="Pfam" id="PF07195"/>
    </source>
</evidence>
<dbReference type="Pfam" id="PF02465">
    <property type="entry name" value="FliD_N"/>
    <property type="match status" value="1"/>
</dbReference>